<dbReference type="EMBL" id="JBIRYO010000004">
    <property type="protein sequence ID" value="MFI2473151.1"/>
    <property type="molecule type" value="Genomic_DNA"/>
</dbReference>
<organism evidence="2 3">
    <name type="scientific">Nocardia xishanensis</name>
    <dbReference type="NCBI Taxonomy" id="238964"/>
    <lineage>
        <taxon>Bacteria</taxon>
        <taxon>Bacillati</taxon>
        <taxon>Actinomycetota</taxon>
        <taxon>Actinomycetes</taxon>
        <taxon>Mycobacteriales</taxon>
        <taxon>Nocardiaceae</taxon>
        <taxon>Nocardia</taxon>
    </lineage>
</organism>
<name>A0ABW7WWB6_9NOCA</name>
<evidence type="ECO:0000313" key="2">
    <source>
        <dbReference type="EMBL" id="MFI2473151.1"/>
    </source>
</evidence>
<keyword evidence="3" id="KW-1185">Reference proteome</keyword>
<dbReference type="SUPFAM" id="SSF159888">
    <property type="entry name" value="YdhG-like"/>
    <property type="match status" value="1"/>
</dbReference>
<reference evidence="2 3" key="1">
    <citation type="submission" date="2024-10" db="EMBL/GenBank/DDBJ databases">
        <title>The Natural Products Discovery Center: Release of the First 8490 Sequenced Strains for Exploring Actinobacteria Biosynthetic Diversity.</title>
        <authorList>
            <person name="Kalkreuter E."/>
            <person name="Kautsar S.A."/>
            <person name="Yang D."/>
            <person name="Bader C.D."/>
            <person name="Teijaro C.N."/>
            <person name="Fluegel L."/>
            <person name="Davis C.M."/>
            <person name="Simpson J.R."/>
            <person name="Lauterbach L."/>
            <person name="Steele A.D."/>
            <person name="Gui C."/>
            <person name="Meng S."/>
            <person name="Li G."/>
            <person name="Viehrig K."/>
            <person name="Ye F."/>
            <person name="Su P."/>
            <person name="Kiefer A.F."/>
            <person name="Nichols A."/>
            <person name="Cepeda A.J."/>
            <person name="Yan W."/>
            <person name="Fan B."/>
            <person name="Jiang Y."/>
            <person name="Adhikari A."/>
            <person name="Zheng C.-J."/>
            <person name="Schuster L."/>
            <person name="Cowan T.M."/>
            <person name="Smanski M.J."/>
            <person name="Chevrette M.G."/>
            <person name="De Carvalho L.P.S."/>
            <person name="Shen B."/>
        </authorList>
    </citation>
    <scope>NUCLEOTIDE SEQUENCE [LARGE SCALE GENOMIC DNA]</scope>
    <source>
        <strain evidence="2 3">NPDC019275</strain>
    </source>
</reference>
<dbReference type="Gene3D" id="3.90.1150.200">
    <property type="match status" value="1"/>
</dbReference>
<dbReference type="InterPro" id="IPR014922">
    <property type="entry name" value="YdhG-like"/>
</dbReference>
<dbReference type="Proteomes" id="UP001611415">
    <property type="component" value="Unassembled WGS sequence"/>
</dbReference>
<proteinExistence type="predicted"/>
<feature type="domain" description="YdhG-like" evidence="1">
    <location>
        <begin position="57"/>
        <end position="152"/>
    </location>
</feature>
<dbReference type="RefSeq" id="WP_397092164.1">
    <property type="nucleotide sequence ID" value="NZ_JBIRYO010000004.1"/>
</dbReference>
<comment type="caution">
    <text evidence="2">The sequence shown here is derived from an EMBL/GenBank/DDBJ whole genome shotgun (WGS) entry which is preliminary data.</text>
</comment>
<gene>
    <name evidence="2" type="ORF">ACH49W_07205</name>
</gene>
<sequence length="167" mass="18313">MVLDFVDRTTPVAPRCAGPSERREPVGGRVSVPPSAHVLCSRPACRCLHRRPTRLGQRAICREVRDLVHAADPEVTETVKRTVQPYFVLDGNICALLAAKTHVNVFLYDGGIVPDPEGIITGGHDNKTARTVAIREGETVNARALSAMFRRIIADNRAGGWRKLKGR</sequence>
<accession>A0ABW7WWB6</accession>
<protein>
    <submittedName>
        <fullName evidence="2">DUF1801 domain-containing protein</fullName>
    </submittedName>
</protein>
<dbReference type="Pfam" id="PF08818">
    <property type="entry name" value="DUF1801"/>
    <property type="match status" value="1"/>
</dbReference>
<evidence type="ECO:0000313" key="3">
    <source>
        <dbReference type="Proteomes" id="UP001611415"/>
    </source>
</evidence>
<evidence type="ECO:0000259" key="1">
    <source>
        <dbReference type="Pfam" id="PF08818"/>
    </source>
</evidence>